<dbReference type="AlphaFoldDB" id="A0A517NQR8"/>
<keyword evidence="1" id="KW-1133">Transmembrane helix</keyword>
<dbReference type="RefSeq" id="WP_145417025.1">
    <property type="nucleotide sequence ID" value="NZ_CP036526.1"/>
</dbReference>
<organism evidence="2 3">
    <name type="scientific">Stieleria marina</name>
    <dbReference type="NCBI Taxonomy" id="1930275"/>
    <lineage>
        <taxon>Bacteria</taxon>
        <taxon>Pseudomonadati</taxon>
        <taxon>Planctomycetota</taxon>
        <taxon>Planctomycetia</taxon>
        <taxon>Pirellulales</taxon>
        <taxon>Pirellulaceae</taxon>
        <taxon>Stieleria</taxon>
    </lineage>
</organism>
<dbReference type="Proteomes" id="UP000319817">
    <property type="component" value="Chromosome"/>
</dbReference>
<keyword evidence="1" id="KW-0472">Membrane</keyword>
<evidence type="ECO:0000256" key="1">
    <source>
        <dbReference type="SAM" id="Phobius"/>
    </source>
</evidence>
<sequence length="416" mass="45014">MIQSLTNTMKYRMRRAVTLIEVIFSVGVVLVGLLGLLSVLPLAGRRADDSISLNSGAALAESVFDELVAHKFMSNGQLRRFDYTTVTSAVDSNSSFIIDPMFCSGYEQSEGNLTTTTLPATPNGYDQKAFPYYKQIHHPYIDPLSGSSSTWPALQPRMDRVGIASPFSSPTIPVDGSGDPIGPAFVDVEQALRIVESPDDLWIVRPSDRSQPATFKALQGTSGGLAYGKRVPDSVFSWVATVNPLPDGAYASVSVVIIKDRERSFVAPQINTGANSVEDNALGERVAYINYASGFRGGAGGVVHLNSSTATVSRVRSNDWVMLSRNTGTETFHRWYRVVGIDGKATEIQQPDPVNPTNNIVVWQHKALLDGPDWIFGHEDDASAGSRALALANNTYVTLVQGVVSVTERTILLSDL</sequence>
<evidence type="ECO:0000313" key="3">
    <source>
        <dbReference type="Proteomes" id="UP000319817"/>
    </source>
</evidence>
<gene>
    <name evidence="2" type="ORF">K239x_14150</name>
</gene>
<name>A0A517NQR8_9BACT</name>
<evidence type="ECO:0000313" key="2">
    <source>
        <dbReference type="EMBL" id="QDT09469.1"/>
    </source>
</evidence>
<proteinExistence type="predicted"/>
<protein>
    <submittedName>
        <fullName evidence="2">Uncharacterized protein</fullName>
    </submittedName>
</protein>
<keyword evidence="3" id="KW-1185">Reference proteome</keyword>
<feature type="transmembrane region" description="Helical" evidence="1">
    <location>
        <begin position="20"/>
        <end position="43"/>
    </location>
</feature>
<accession>A0A517NQR8</accession>
<dbReference type="EMBL" id="CP036526">
    <property type="protein sequence ID" value="QDT09469.1"/>
    <property type="molecule type" value="Genomic_DNA"/>
</dbReference>
<dbReference type="OrthoDB" id="265202at2"/>
<keyword evidence="1" id="KW-0812">Transmembrane</keyword>
<reference evidence="2 3" key="1">
    <citation type="submission" date="2019-02" db="EMBL/GenBank/DDBJ databases">
        <title>Deep-cultivation of Planctomycetes and their phenomic and genomic characterization uncovers novel biology.</title>
        <authorList>
            <person name="Wiegand S."/>
            <person name="Jogler M."/>
            <person name="Boedeker C."/>
            <person name="Pinto D."/>
            <person name="Vollmers J."/>
            <person name="Rivas-Marin E."/>
            <person name="Kohn T."/>
            <person name="Peeters S.H."/>
            <person name="Heuer A."/>
            <person name="Rast P."/>
            <person name="Oberbeckmann S."/>
            <person name="Bunk B."/>
            <person name="Jeske O."/>
            <person name="Meyerdierks A."/>
            <person name="Storesund J.E."/>
            <person name="Kallscheuer N."/>
            <person name="Luecker S."/>
            <person name="Lage O.M."/>
            <person name="Pohl T."/>
            <person name="Merkel B.J."/>
            <person name="Hornburger P."/>
            <person name="Mueller R.-W."/>
            <person name="Bruemmer F."/>
            <person name="Labrenz M."/>
            <person name="Spormann A.M."/>
            <person name="Op den Camp H."/>
            <person name="Overmann J."/>
            <person name="Amann R."/>
            <person name="Jetten M.S.M."/>
            <person name="Mascher T."/>
            <person name="Medema M.H."/>
            <person name="Devos D.P."/>
            <person name="Kaster A.-K."/>
            <person name="Ovreas L."/>
            <person name="Rohde M."/>
            <person name="Galperin M.Y."/>
            <person name="Jogler C."/>
        </authorList>
    </citation>
    <scope>NUCLEOTIDE SEQUENCE [LARGE SCALE GENOMIC DNA]</scope>
    <source>
        <strain evidence="2 3">K23_9</strain>
    </source>
</reference>